<comment type="caution">
    <text evidence="1">The sequence shown here is derived from an EMBL/GenBank/DDBJ whole genome shotgun (WGS) entry which is preliminary data.</text>
</comment>
<name>A0A9Q0JZ27_9MAGN</name>
<evidence type="ECO:0000313" key="1">
    <source>
        <dbReference type="EMBL" id="KAJ4957874.1"/>
    </source>
</evidence>
<dbReference type="EMBL" id="JAMYWD010000010">
    <property type="protein sequence ID" value="KAJ4957874.1"/>
    <property type="molecule type" value="Genomic_DNA"/>
</dbReference>
<dbReference type="AlphaFoldDB" id="A0A9Q0JZ27"/>
<gene>
    <name evidence="1" type="ORF">NE237_024985</name>
</gene>
<accession>A0A9Q0JZ27</accession>
<sequence>MGTLRVICKVVYASDLMNIYPEMSPILVSSSRGINSIMYLSVRSSRRNPSLICSFGEIIVFGCSRTVLYLWRSADRFVFCSEININVDLEKNLILLLKLNSLFLGPEG</sequence>
<keyword evidence="2" id="KW-1185">Reference proteome</keyword>
<proteinExistence type="predicted"/>
<reference evidence="1" key="1">
    <citation type="journal article" date="2023" name="Plant J.">
        <title>The genome of the king protea, Protea cynaroides.</title>
        <authorList>
            <person name="Chang J."/>
            <person name="Duong T.A."/>
            <person name="Schoeman C."/>
            <person name="Ma X."/>
            <person name="Roodt D."/>
            <person name="Barker N."/>
            <person name="Li Z."/>
            <person name="Van de Peer Y."/>
            <person name="Mizrachi E."/>
        </authorList>
    </citation>
    <scope>NUCLEOTIDE SEQUENCE</scope>
    <source>
        <tissue evidence="1">Young leaves</tissue>
    </source>
</reference>
<evidence type="ECO:0000313" key="2">
    <source>
        <dbReference type="Proteomes" id="UP001141806"/>
    </source>
</evidence>
<protein>
    <submittedName>
        <fullName evidence="1">Uncharacterized protein</fullName>
    </submittedName>
</protein>
<dbReference type="Proteomes" id="UP001141806">
    <property type="component" value="Unassembled WGS sequence"/>
</dbReference>
<organism evidence="1 2">
    <name type="scientific">Protea cynaroides</name>
    <dbReference type="NCBI Taxonomy" id="273540"/>
    <lineage>
        <taxon>Eukaryota</taxon>
        <taxon>Viridiplantae</taxon>
        <taxon>Streptophyta</taxon>
        <taxon>Embryophyta</taxon>
        <taxon>Tracheophyta</taxon>
        <taxon>Spermatophyta</taxon>
        <taxon>Magnoliopsida</taxon>
        <taxon>Proteales</taxon>
        <taxon>Proteaceae</taxon>
        <taxon>Protea</taxon>
    </lineage>
</organism>